<sequence>MQSNSETSRPCHVDTHHAHQHPEHPEQLLGRLRTALDSLDGLTDALSAMVPPCCDGRGEAHRTAAAGGDDVFAALRAAARFELLEARPALPAGRVSGTDAHHRLIVGLPAGDSPGAAARLAAVTGRGALVRTVALLPLHIAVADRERVAVALELGGGPMVVHTTRATGTARDVARRFLEDWWPRARPCAPGFPASRGALTGTEAAVIDGLAQGLTDESVARRVGVTPRTVRRHVAAVSERFGAASRLQLGLILGRATAPATPAPAAGGPSPARAAAPPPGSPVPVQG</sequence>
<dbReference type="SUPFAM" id="SSF46894">
    <property type="entry name" value="C-terminal effector domain of the bipartite response regulators"/>
    <property type="match status" value="1"/>
</dbReference>
<feature type="region of interest" description="Disordered" evidence="1">
    <location>
        <begin position="1"/>
        <end position="26"/>
    </location>
</feature>
<dbReference type="Pfam" id="PF00196">
    <property type="entry name" value="GerE"/>
    <property type="match status" value="1"/>
</dbReference>
<evidence type="ECO:0000259" key="2">
    <source>
        <dbReference type="SMART" id="SM00421"/>
    </source>
</evidence>
<dbReference type="Proteomes" id="UP001163878">
    <property type="component" value="Chromosome"/>
</dbReference>
<dbReference type="RefSeq" id="WP_264241849.1">
    <property type="nucleotide sequence ID" value="NZ_CP107567.1"/>
</dbReference>
<accession>A0ABY6I0Z7</accession>
<feature type="domain" description="HTH luxR-type" evidence="2">
    <location>
        <begin position="196"/>
        <end position="253"/>
    </location>
</feature>
<dbReference type="Gene3D" id="1.10.10.10">
    <property type="entry name" value="Winged helix-like DNA-binding domain superfamily/Winged helix DNA-binding domain"/>
    <property type="match status" value="1"/>
</dbReference>
<name>A0ABY6I0Z7_STRPE</name>
<dbReference type="EMBL" id="CP107567">
    <property type="protein sequence ID" value="UYQ60643.1"/>
    <property type="molecule type" value="Genomic_DNA"/>
</dbReference>
<dbReference type="PRINTS" id="PR00038">
    <property type="entry name" value="HTHLUXR"/>
</dbReference>
<feature type="region of interest" description="Disordered" evidence="1">
    <location>
        <begin position="258"/>
        <end position="287"/>
    </location>
</feature>
<feature type="compositionally biased region" description="Pro residues" evidence="1">
    <location>
        <begin position="276"/>
        <end position="287"/>
    </location>
</feature>
<dbReference type="SMART" id="SM00421">
    <property type="entry name" value="HTH_LUXR"/>
    <property type="match status" value="1"/>
</dbReference>
<gene>
    <name evidence="3" type="ORF">OGH68_03590</name>
</gene>
<dbReference type="InterPro" id="IPR016032">
    <property type="entry name" value="Sig_transdc_resp-reg_C-effctor"/>
</dbReference>
<evidence type="ECO:0000313" key="4">
    <source>
        <dbReference type="Proteomes" id="UP001163878"/>
    </source>
</evidence>
<dbReference type="InterPro" id="IPR000792">
    <property type="entry name" value="Tscrpt_reg_LuxR_C"/>
</dbReference>
<protein>
    <submittedName>
        <fullName evidence="3">Helix-turn-helix transcriptional regulator</fullName>
    </submittedName>
</protein>
<dbReference type="InterPro" id="IPR036388">
    <property type="entry name" value="WH-like_DNA-bd_sf"/>
</dbReference>
<keyword evidence="4" id="KW-1185">Reference proteome</keyword>
<proteinExistence type="predicted"/>
<feature type="compositionally biased region" description="Low complexity" evidence="1">
    <location>
        <begin position="258"/>
        <end position="275"/>
    </location>
</feature>
<reference evidence="3" key="1">
    <citation type="submission" date="2022-10" db="EMBL/GenBank/DDBJ databases">
        <title>Cytochrome P450 Catalyzes Benzene Ring Formation in the Biosynthesis of Trialkyl-Substituted Aromatic Polyketides.</title>
        <authorList>
            <person name="Zhao E."/>
            <person name="Ge H."/>
        </authorList>
    </citation>
    <scope>NUCLEOTIDE SEQUENCE</scope>
    <source>
        <strain evidence="3">NA0869</strain>
    </source>
</reference>
<feature type="compositionally biased region" description="Basic and acidic residues" evidence="1">
    <location>
        <begin position="9"/>
        <end position="26"/>
    </location>
</feature>
<organism evidence="3 4">
    <name type="scientific">Streptomyces peucetius</name>
    <dbReference type="NCBI Taxonomy" id="1950"/>
    <lineage>
        <taxon>Bacteria</taxon>
        <taxon>Bacillati</taxon>
        <taxon>Actinomycetota</taxon>
        <taxon>Actinomycetes</taxon>
        <taxon>Kitasatosporales</taxon>
        <taxon>Streptomycetaceae</taxon>
        <taxon>Streptomyces</taxon>
    </lineage>
</organism>
<evidence type="ECO:0000256" key="1">
    <source>
        <dbReference type="SAM" id="MobiDB-lite"/>
    </source>
</evidence>
<evidence type="ECO:0000313" key="3">
    <source>
        <dbReference type="EMBL" id="UYQ60643.1"/>
    </source>
</evidence>